<evidence type="ECO:0000313" key="3">
    <source>
        <dbReference type="Proteomes" id="UP001597118"/>
    </source>
</evidence>
<sequence length="238" mass="27462">MKKLFLSFVLLVFASLAFAQNTFEVKGIIFNQSKQRVEGVNIENQRNGRLATSDQWGTFSIEVAVGDSLFFKKSGFQDAAKFIATQQNLVIYLNQGITLNEVIVKEKSKAAEQKDALNDYRAKGIYFNGSPPLLFSLFHPLTAIHELVSKDAANAKRFSSYISRENAQTAVDIKFNKRLILEHTPIKEENVAEFMYYYRPTLDLVKKWNQYDNIRYIQDSYKKFVQEKSERDSLEEIK</sequence>
<keyword evidence="3" id="KW-1185">Reference proteome</keyword>
<dbReference type="EMBL" id="JBHUDG010000005">
    <property type="protein sequence ID" value="MFD1629587.1"/>
    <property type="molecule type" value="Genomic_DNA"/>
</dbReference>
<gene>
    <name evidence="2" type="ORF">ACFSAH_06860</name>
</gene>
<protein>
    <recommendedName>
        <fullName evidence="4">CarboxypepD_reg-like domain-containing protein</fullName>
    </recommendedName>
</protein>
<evidence type="ECO:0000256" key="1">
    <source>
        <dbReference type="SAM" id="SignalP"/>
    </source>
</evidence>
<comment type="caution">
    <text evidence="2">The sequence shown here is derived from an EMBL/GenBank/DDBJ whole genome shotgun (WGS) entry which is preliminary data.</text>
</comment>
<feature type="signal peptide" evidence="1">
    <location>
        <begin position="1"/>
        <end position="19"/>
    </location>
</feature>
<reference evidence="3" key="1">
    <citation type="journal article" date="2019" name="Int. J. Syst. Evol. Microbiol.">
        <title>The Global Catalogue of Microorganisms (GCM) 10K type strain sequencing project: providing services to taxonomists for standard genome sequencing and annotation.</title>
        <authorList>
            <consortium name="The Broad Institute Genomics Platform"/>
            <consortium name="The Broad Institute Genome Sequencing Center for Infectious Disease"/>
            <person name="Wu L."/>
            <person name="Ma J."/>
        </authorList>
    </citation>
    <scope>NUCLEOTIDE SEQUENCE [LARGE SCALE GENOMIC DNA]</scope>
    <source>
        <strain evidence="3">CCUG 53762</strain>
    </source>
</reference>
<dbReference type="InterPro" id="IPR008969">
    <property type="entry name" value="CarboxyPept-like_regulatory"/>
</dbReference>
<evidence type="ECO:0000313" key="2">
    <source>
        <dbReference type="EMBL" id="MFD1629587.1"/>
    </source>
</evidence>
<name>A0ABW4ICC3_9SPHI</name>
<feature type="chain" id="PRO_5046087031" description="CarboxypepD_reg-like domain-containing protein" evidence="1">
    <location>
        <begin position="20"/>
        <end position="238"/>
    </location>
</feature>
<dbReference type="SUPFAM" id="SSF49464">
    <property type="entry name" value="Carboxypeptidase regulatory domain-like"/>
    <property type="match status" value="1"/>
</dbReference>
<dbReference type="Proteomes" id="UP001597118">
    <property type="component" value="Unassembled WGS sequence"/>
</dbReference>
<accession>A0ABW4ICC3</accession>
<evidence type="ECO:0008006" key="4">
    <source>
        <dbReference type="Google" id="ProtNLM"/>
    </source>
</evidence>
<proteinExistence type="predicted"/>
<organism evidence="2 3">
    <name type="scientific">Pseudopedobacter beijingensis</name>
    <dbReference type="NCBI Taxonomy" id="1207056"/>
    <lineage>
        <taxon>Bacteria</taxon>
        <taxon>Pseudomonadati</taxon>
        <taxon>Bacteroidota</taxon>
        <taxon>Sphingobacteriia</taxon>
        <taxon>Sphingobacteriales</taxon>
        <taxon>Sphingobacteriaceae</taxon>
        <taxon>Pseudopedobacter</taxon>
    </lineage>
</organism>
<keyword evidence="1" id="KW-0732">Signal</keyword>
<dbReference type="RefSeq" id="WP_379661967.1">
    <property type="nucleotide sequence ID" value="NZ_JBHUDG010000005.1"/>
</dbReference>